<dbReference type="Pfam" id="PF24106">
    <property type="entry name" value="Beta-prop_EDC4L"/>
    <property type="match status" value="1"/>
</dbReference>
<feature type="compositionally biased region" description="Polar residues" evidence="6">
    <location>
        <begin position="208"/>
        <end position="219"/>
    </location>
</feature>
<dbReference type="InterPro" id="IPR036322">
    <property type="entry name" value="WD40_repeat_dom_sf"/>
</dbReference>
<feature type="compositionally biased region" description="Basic and acidic residues" evidence="6">
    <location>
        <begin position="855"/>
        <end position="867"/>
    </location>
</feature>
<evidence type="ECO:0000313" key="9">
    <source>
        <dbReference type="Proteomes" id="UP000053259"/>
    </source>
</evidence>
<feature type="compositionally biased region" description="Basic and acidic residues" evidence="6">
    <location>
        <begin position="220"/>
        <end position="229"/>
    </location>
</feature>
<feature type="compositionally biased region" description="Polar residues" evidence="6">
    <location>
        <begin position="50"/>
        <end position="64"/>
    </location>
</feature>
<dbReference type="EMBL" id="KN847644">
    <property type="protein sequence ID" value="KIV98538.1"/>
    <property type="molecule type" value="Genomic_DNA"/>
</dbReference>
<dbReference type="InterPro" id="IPR055393">
    <property type="entry name" value="Beta-prop_EDC4L"/>
</dbReference>
<evidence type="ECO:0000256" key="1">
    <source>
        <dbReference type="ARBA" id="ARBA00004201"/>
    </source>
</evidence>
<dbReference type="InParanoid" id="A0A0D2AI12"/>
<dbReference type="GO" id="GO:0031087">
    <property type="term" value="P:deadenylation-independent decapping of nuclear-transcribed mRNA"/>
    <property type="evidence" value="ECO:0007669"/>
    <property type="project" value="InterPro"/>
</dbReference>
<name>A0A0D2AI12_9PEZI</name>
<gene>
    <name evidence="8" type="ORF">PV09_09661</name>
</gene>
<dbReference type="STRING" id="253628.A0A0D2AI12"/>
<dbReference type="PANTHER" id="PTHR15598">
    <property type="entry name" value="ENHANCER OF MRNA-DECAPPING PROTEIN 4"/>
    <property type="match status" value="1"/>
</dbReference>
<evidence type="ECO:0000313" key="8">
    <source>
        <dbReference type="EMBL" id="KIV98538.1"/>
    </source>
</evidence>
<dbReference type="InterPro" id="IPR015943">
    <property type="entry name" value="WD40/YVTN_repeat-like_dom_sf"/>
</dbReference>
<dbReference type="PANTHER" id="PTHR15598:SF5">
    <property type="entry name" value="ENHANCER OF MRNA-DECAPPING PROTEIN 4"/>
    <property type="match status" value="1"/>
</dbReference>
<feature type="compositionally biased region" description="Basic and acidic residues" evidence="6">
    <location>
        <begin position="836"/>
        <end position="846"/>
    </location>
</feature>
<comment type="similarity">
    <text evidence="2">Belongs to the WD repeat EDC4 family.</text>
</comment>
<dbReference type="Gene3D" id="2.130.10.10">
    <property type="entry name" value="YVTN repeat-like/Quinoprotein amine dehydrogenase"/>
    <property type="match status" value="1"/>
</dbReference>
<feature type="compositionally biased region" description="Polar residues" evidence="6">
    <location>
        <begin position="11"/>
        <end position="27"/>
    </location>
</feature>
<dbReference type="HOGENOM" id="CLU_003635_0_0_1"/>
<feature type="region of interest" description="Disordered" evidence="6">
    <location>
        <begin position="815"/>
        <end position="926"/>
    </location>
</feature>
<evidence type="ECO:0000259" key="7">
    <source>
        <dbReference type="Pfam" id="PF24106"/>
    </source>
</evidence>
<accession>A0A0D2AI12</accession>
<keyword evidence="4" id="KW-0853">WD repeat</keyword>
<dbReference type="RefSeq" id="XP_016208408.1">
    <property type="nucleotide sequence ID" value="XM_016363766.1"/>
</dbReference>
<dbReference type="Proteomes" id="UP000053259">
    <property type="component" value="Unassembled WGS sequence"/>
</dbReference>
<feature type="compositionally biased region" description="Polar residues" evidence="6">
    <location>
        <begin position="107"/>
        <end position="140"/>
    </location>
</feature>
<comment type="subcellular location">
    <subcellularLocation>
        <location evidence="1">Cytoplasm</location>
        <location evidence="1">P-body</location>
    </subcellularLocation>
</comment>
<sequence>MEDLFARLQKVGSSASDKQQSPSTVKPQTYRDPSLSSPVYSTAPFAPQPHRSSSIPSPNLSAMDTPQPEGVGTQTRATDLLSLLKFRPSPGSASTLPTSTFEHRSTPLDTKTGGTKGRVSSTADLISQFNRPPNTSQPLSTFAPAASQLELRDEEPASSSSPQDFLLKLLNQAPPKSSLAESSLPPTRFVKGSGLQSEGISDLHSSAGLKTQRSPSGSEYKSKSPLKETHRETISEALGSVGEVVEKQFGQAMVQETSKTNGDSEPKVSEAAQPIKAETNSDIEVDDRRKVEERGASNSTTAVIEEIIDPVSKPTEAEDWEAAARRGATTYTLPMQPFKSIIIRQFEKNPPLFPPSMTLDIARVKRPFDQIDRNLVAATPNLMIYPLKNGGLRVIRQETGVHKEVFKQLPERFFNVAVSAKKKIGMKDIEVVLATGVEGSVLWAPLSNFAASDDAEGDDADEVHGLIFPPVPSSDENTAGGQLKTRVKLSCRHPEYFAYGRGKSIYIVYPRVARSPAYCDPKTHVCNSEKYLKEHMLRISTGKAGKDFIFSSDDSLIISLDKAGRLKFWDIRNLVNEGKEKNDAVAVPLDVKVPLMTLATCPTTEKSWPTSIHLIDKDKPMTKGLALRYVIIGLKQNHSLQLWDLMLGKPVQEINFPHEQESDAICSVVFHAKTSILTVAHPTRNSIYFLHLSIPQYTLTPMNQSKFISMVADKHESLPPPQSTIIVNGIREYKFSLTSTIRSMDILAEPGSHYGDDMPAFVLYIMHSHGISEVKVDRAMLGLSETSRVVTGTSALDVKDAIKVGNIRPLPPAIAGDTGSVTSETMSVAPSNGVGEARKGGRRVEHAPTQILKAQNKEAESSTEKAEKKRKKKEKSNPQGQEQPTKAPAAPSFAPLEEFSKSAAETGPSKTRILTRKQNTDTETADAKGTVAYSEVLSSSSQDGSALAHSITRVDFKALEALLKSEFESLQGGITEDRLKQDAVAAARQEAVLKAVSRTLTENVEDSLTRVVTDGLTKIAISPLKDIIASTIDKQLASSFNQAMKVGVPRELQKSLPVAVSQTLKDKDVLQSVAEQISHNVAQQVDTQFKVAMQNTITPAISKLTIEAVKQMTSEIERRFGEHIHAHEILLQKNESAIQGLFKAIENLQRIIVDMSQVQRKCQQEIVEMLEQIRTAPVTQAQSTTPAPVTPAKPMLSLADLERVEIQNALSRGGVEEATLKWMHSERKVELFDEVFVFVDPQFLNTLSPLLILSVAATVSEDFRVHLRERLHWVDHCLGAIDSGNANELHDVLPNVLDVILQRIQHSYMQASQVDFQDPSLKNMHLVARKINELKTKVST</sequence>
<evidence type="ECO:0000256" key="4">
    <source>
        <dbReference type="ARBA" id="ARBA00022574"/>
    </source>
</evidence>
<feature type="compositionally biased region" description="Polar residues" evidence="6">
    <location>
        <begin position="819"/>
        <end position="830"/>
    </location>
</feature>
<dbReference type="SUPFAM" id="SSF50978">
    <property type="entry name" value="WD40 repeat-like"/>
    <property type="match status" value="1"/>
</dbReference>
<feature type="compositionally biased region" description="Polar residues" evidence="6">
    <location>
        <begin position="91"/>
        <end position="100"/>
    </location>
</feature>
<feature type="region of interest" description="Disordered" evidence="6">
    <location>
        <begin position="1"/>
        <end position="229"/>
    </location>
</feature>
<keyword evidence="3" id="KW-0963">Cytoplasm</keyword>
<dbReference type="InterPro" id="IPR045152">
    <property type="entry name" value="EDC4-like"/>
</dbReference>
<dbReference type="OrthoDB" id="21128at2759"/>
<dbReference type="GO" id="GO:0000932">
    <property type="term" value="C:P-body"/>
    <property type="evidence" value="ECO:0007669"/>
    <property type="project" value="UniProtKB-SubCell"/>
</dbReference>
<evidence type="ECO:0000256" key="3">
    <source>
        <dbReference type="ARBA" id="ARBA00022490"/>
    </source>
</evidence>
<evidence type="ECO:0000256" key="5">
    <source>
        <dbReference type="ARBA" id="ARBA00022737"/>
    </source>
</evidence>
<proteinExistence type="inferred from homology"/>
<reference evidence="8 9" key="1">
    <citation type="submission" date="2015-01" db="EMBL/GenBank/DDBJ databases">
        <title>The Genome Sequence of Ochroconis gallopava CBS43764.</title>
        <authorList>
            <consortium name="The Broad Institute Genomics Platform"/>
            <person name="Cuomo C."/>
            <person name="de Hoog S."/>
            <person name="Gorbushina A."/>
            <person name="Stielow B."/>
            <person name="Teixiera M."/>
            <person name="Abouelleil A."/>
            <person name="Chapman S.B."/>
            <person name="Priest M."/>
            <person name="Young S.K."/>
            <person name="Wortman J."/>
            <person name="Nusbaum C."/>
            <person name="Birren B."/>
        </authorList>
    </citation>
    <scope>NUCLEOTIDE SEQUENCE [LARGE SCALE GENOMIC DNA]</scope>
    <source>
        <strain evidence="8 9">CBS 43764</strain>
    </source>
</reference>
<evidence type="ECO:0000256" key="6">
    <source>
        <dbReference type="SAM" id="MobiDB-lite"/>
    </source>
</evidence>
<dbReference type="GeneID" id="27317634"/>
<organism evidence="8 9">
    <name type="scientific">Verruconis gallopava</name>
    <dbReference type="NCBI Taxonomy" id="253628"/>
    <lineage>
        <taxon>Eukaryota</taxon>
        <taxon>Fungi</taxon>
        <taxon>Dikarya</taxon>
        <taxon>Ascomycota</taxon>
        <taxon>Pezizomycotina</taxon>
        <taxon>Dothideomycetes</taxon>
        <taxon>Pleosporomycetidae</taxon>
        <taxon>Venturiales</taxon>
        <taxon>Sympoventuriaceae</taxon>
        <taxon>Verruconis</taxon>
    </lineage>
</organism>
<keyword evidence="5" id="KW-0677">Repeat</keyword>
<dbReference type="VEuPathDB" id="FungiDB:PV09_09661"/>
<keyword evidence="9" id="KW-1185">Reference proteome</keyword>
<protein>
    <recommendedName>
        <fullName evidence="7">EDC4-like protein pdc1 beta-propeller domain-containing protein</fullName>
    </recommendedName>
</protein>
<feature type="domain" description="EDC4-like protein pdc1 beta-propeller" evidence="7">
    <location>
        <begin position="353"/>
        <end position="691"/>
    </location>
</feature>
<evidence type="ECO:0000256" key="2">
    <source>
        <dbReference type="ARBA" id="ARBA00009639"/>
    </source>
</evidence>